<dbReference type="Proteomes" id="UP001310692">
    <property type="component" value="Unassembled WGS sequence"/>
</dbReference>
<keyword evidence="1" id="KW-0732">Signal</keyword>
<comment type="caution">
    <text evidence="3">The sequence shown here is derived from an EMBL/GenBank/DDBJ whole genome shotgun (WGS) entry which is preliminary data.</text>
</comment>
<organism evidence="3 4">
    <name type="scientific">Hyphobacterium marinum</name>
    <dbReference type="NCBI Taxonomy" id="3116574"/>
    <lineage>
        <taxon>Bacteria</taxon>
        <taxon>Pseudomonadati</taxon>
        <taxon>Pseudomonadota</taxon>
        <taxon>Alphaproteobacteria</taxon>
        <taxon>Maricaulales</taxon>
        <taxon>Maricaulaceae</taxon>
        <taxon>Hyphobacterium</taxon>
    </lineage>
</organism>
<feature type="chain" id="PRO_5047260050" evidence="1">
    <location>
        <begin position="23"/>
        <end position="164"/>
    </location>
</feature>
<dbReference type="PROSITE" id="PS51257">
    <property type="entry name" value="PROKAR_LIPOPROTEIN"/>
    <property type="match status" value="1"/>
</dbReference>
<keyword evidence="4" id="KW-1185">Reference proteome</keyword>
<protein>
    <submittedName>
        <fullName evidence="3">DUF6438 domain-containing protein</fullName>
    </submittedName>
</protein>
<accession>A0ABU7LV06</accession>
<proteinExistence type="predicted"/>
<dbReference type="EMBL" id="JAZDRO010000001">
    <property type="protein sequence ID" value="MEE2565394.1"/>
    <property type="molecule type" value="Genomic_DNA"/>
</dbReference>
<evidence type="ECO:0000259" key="2">
    <source>
        <dbReference type="Pfam" id="PF20033"/>
    </source>
</evidence>
<name>A0ABU7LV06_9PROT</name>
<feature type="signal peptide" evidence="1">
    <location>
        <begin position="1"/>
        <end position="22"/>
    </location>
</feature>
<gene>
    <name evidence="3" type="ORF">V0U35_01780</name>
</gene>
<reference evidence="3 4" key="1">
    <citation type="submission" date="2024-01" db="EMBL/GenBank/DDBJ databases">
        <title>Hyphobacterium bacterium isolated from marine sediment.</title>
        <authorList>
            <person name="Zhao S."/>
        </authorList>
    </citation>
    <scope>NUCLEOTIDE SEQUENCE [LARGE SCALE GENOMIC DNA]</scope>
    <source>
        <strain evidence="3 4">Y60-23</strain>
    </source>
</reference>
<evidence type="ECO:0000313" key="4">
    <source>
        <dbReference type="Proteomes" id="UP001310692"/>
    </source>
</evidence>
<evidence type="ECO:0000256" key="1">
    <source>
        <dbReference type="SAM" id="SignalP"/>
    </source>
</evidence>
<dbReference type="RefSeq" id="WP_330194930.1">
    <property type="nucleotide sequence ID" value="NZ_JAZDRO010000001.1"/>
</dbReference>
<sequence length="164" mass="18060">MRAFLFSISAFALTACASGANGSDGASGLQSLSVDQGPCYGFCPVYAITVEADNSYSLDNRRHTREEGLVTGRLDAGAFDTIADAAARVNFRDLPEDMTFNNPEACTGPQMSDMPYFEFTGVYADGTEKTVRWYQGCNYPGMREFMGAVRDAYDYDIRIERARE</sequence>
<feature type="domain" description="DUF6438" evidence="2">
    <location>
        <begin position="31"/>
        <end position="146"/>
    </location>
</feature>
<dbReference type="Pfam" id="PF20033">
    <property type="entry name" value="DUF6438"/>
    <property type="match status" value="1"/>
</dbReference>
<dbReference type="InterPro" id="IPR045497">
    <property type="entry name" value="DUF6438"/>
</dbReference>
<evidence type="ECO:0000313" key="3">
    <source>
        <dbReference type="EMBL" id="MEE2565394.1"/>
    </source>
</evidence>